<gene>
    <name evidence="2" type="ORF">HK105_208509</name>
</gene>
<evidence type="ECO:0000313" key="3">
    <source>
        <dbReference type="Proteomes" id="UP001527925"/>
    </source>
</evidence>
<reference evidence="2 3" key="1">
    <citation type="submission" date="2023-09" db="EMBL/GenBank/DDBJ databases">
        <title>Pangenome analysis of Batrachochytrium dendrobatidis and related Chytrids.</title>
        <authorList>
            <person name="Yacoub M.N."/>
            <person name="Stajich J.E."/>
            <person name="James T.Y."/>
        </authorList>
    </citation>
    <scope>NUCLEOTIDE SEQUENCE [LARGE SCALE GENOMIC DNA]</scope>
    <source>
        <strain evidence="2 3">JEL0888</strain>
    </source>
</reference>
<keyword evidence="3" id="KW-1185">Reference proteome</keyword>
<feature type="compositionally biased region" description="Low complexity" evidence="1">
    <location>
        <begin position="73"/>
        <end position="84"/>
    </location>
</feature>
<dbReference type="Proteomes" id="UP001527925">
    <property type="component" value="Unassembled WGS sequence"/>
</dbReference>
<dbReference type="EMBL" id="JADGIZ020000079">
    <property type="protein sequence ID" value="KAL2912016.1"/>
    <property type="molecule type" value="Genomic_DNA"/>
</dbReference>
<evidence type="ECO:0000256" key="1">
    <source>
        <dbReference type="SAM" id="MobiDB-lite"/>
    </source>
</evidence>
<name>A0ABR4MXT0_9FUNG</name>
<evidence type="ECO:0000313" key="2">
    <source>
        <dbReference type="EMBL" id="KAL2912016.1"/>
    </source>
</evidence>
<feature type="region of interest" description="Disordered" evidence="1">
    <location>
        <begin position="64"/>
        <end position="87"/>
    </location>
</feature>
<sequence>MDALMPAAVDCDGGGADDNGDGQDELRAAREAWARVRVCRATTGAQLMAALGAVLAGAESGTGLGAGVQDPAQSDSTQTTVSTQAPGAETGGGAVMAAHVPLVVVYARSPLLWIRLRPYERRALHARIAVLRDLLGIRVACWLLPRRAARRWAGWLRDDERP</sequence>
<feature type="region of interest" description="Disordered" evidence="1">
    <location>
        <begin position="1"/>
        <end position="23"/>
    </location>
</feature>
<accession>A0ABR4MXT0</accession>
<protein>
    <submittedName>
        <fullName evidence="2">Uncharacterized protein</fullName>
    </submittedName>
</protein>
<comment type="caution">
    <text evidence="2">The sequence shown here is derived from an EMBL/GenBank/DDBJ whole genome shotgun (WGS) entry which is preliminary data.</text>
</comment>
<organism evidence="2 3">
    <name type="scientific">Polyrhizophydium stewartii</name>
    <dbReference type="NCBI Taxonomy" id="2732419"/>
    <lineage>
        <taxon>Eukaryota</taxon>
        <taxon>Fungi</taxon>
        <taxon>Fungi incertae sedis</taxon>
        <taxon>Chytridiomycota</taxon>
        <taxon>Chytridiomycota incertae sedis</taxon>
        <taxon>Chytridiomycetes</taxon>
        <taxon>Rhizophydiales</taxon>
        <taxon>Rhizophydiales incertae sedis</taxon>
        <taxon>Polyrhizophydium</taxon>
    </lineage>
</organism>
<proteinExistence type="predicted"/>